<accession>A0A8B6DUT4</accession>
<evidence type="ECO:0000313" key="3">
    <source>
        <dbReference type="Proteomes" id="UP000596742"/>
    </source>
</evidence>
<proteinExistence type="predicted"/>
<dbReference type="Proteomes" id="UP000596742">
    <property type="component" value="Unassembled WGS sequence"/>
</dbReference>
<dbReference type="AlphaFoldDB" id="A0A8B6DUT4"/>
<sequence>FSLIKSELIAKFLIGLFAVQSEEDAGYGYYPGYNSPYINDYHGYNGYTGYHGNYGWNKGWNNGPWEGPYGNKGHLYNY</sequence>
<keyword evidence="1" id="KW-0732">Signal</keyword>
<gene>
    <name evidence="2" type="ORF">MGAL_10B057357</name>
</gene>
<evidence type="ECO:0000256" key="1">
    <source>
        <dbReference type="SAM" id="SignalP"/>
    </source>
</evidence>
<organism evidence="2 3">
    <name type="scientific">Mytilus galloprovincialis</name>
    <name type="common">Mediterranean mussel</name>
    <dbReference type="NCBI Taxonomy" id="29158"/>
    <lineage>
        <taxon>Eukaryota</taxon>
        <taxon>Metazoa</taxon>
        <taxon>Spiralia</taxon>
        <taxon>Lophotrochozoa</taxon>
        <taxon>Mollusca</taxon>
        <taxon>Bivalvia</taxon>
        <taxon>Autobranchia</taxon>
        <taxon>Pteriomorphia</taxon>
        <taxon>Mytilida</taxon>
        <taxon>Mytiloidea</taxon>
        <taxon>Mytilidae</taxon>
        <taxon>Mytilinae</taxon>
        <taxon>Mytilus</taxon>
    </lineage>
</organism>
<comment type="caution">
    <text evidence="2">The sequence shown here is derived from an EMBL/GenBank/DDBJ whole genome shotgun (WGS) entry which is preliminary data.</text>
</comment>
<feature type="non-terminal residue" evidence="2">
    <location>
        <position position="78"/>
    </location>
</feature>
<name>A0A8B6DUT4_MYTGA</name>
<feature type="signal peptide" evidence="1">
    <location>
        <begin position="1"/>
        <end position="21"/>
    </location>
</feature>
<dbReference type="Pfam" id="PF04202">
    <property type="entry name" value="Mfp-3"/>
    <property type="match status" value="1"/>
</dbReference>
<dbReference type="InterPro" id="IPR007328">
    <property type="entry name" value="Mfp-3"/>
</dbReference>
<reference evidence="2" key="1">
    <citation type="submission" date="2018-11" db="EMBL/GenBank/DDBJ databases">
        <authorList>
            <person name="Alioto T."/>
            <person name="Alioto T."/>
        </authorList>
    </citation>
    <scope>NUCLEOTIDE SEQUENCE</scope>
</reference>
<feature type="chain" id="PRO_5032338902" evidence="1">
    <location>
        <begin position="22"/>
        <end position="78"/>
    </location>
</feature>
<protein>
    <submittedName>
        <fullName evidence="2">Uncharacterized protein</fullName>
    </submittedName>
</protein>
<keyword evidence="3" id="KW-1185">Reference proteome</keyword>
<evidence type="ECO:0000313" key="2">
    <source>
        <dbReference type="EMBL" id="VDI24369.1"/>
    </source>
</evidence>
<dbReference type="EMBL" id="UYJE01004025">
    <property type="protein sequence ID" value="VDI24369.1"/>
    <property type="molecule type" value="Genomic_DNA"/>
</dbReference>